<dbReference type="Proteomes" id="UP000711614">
    <property type="component" value="Unassembled WGS sequence"/>
</dbReference>
<dbReference type="Pfam" id="PF02423">
    <property type="entry name" value="OCD_Mu_crystall"/>
    <property type="match status" value="1"/>
</dbReference>
<keyword evidence="2" id="KW-1185">Reference proteome</keyword>
<dbReference type="InterPro" id="IPR003462">
    <property type="entry name" value="ODC_Mu_crystall"/>
</dbReference>
<dbReference type="InterPro" id="IPR023401">
    <property type="entry name" value="ODC_N"/>
</dbReference>
<dbReference type="PANTHER" id="PTHR13812">
    <property type="entry name" value="KETIMINE REDUCTASE MU-CRYSTALLIN"/>
    <property type="match status" value="1"/>
</dbReference>
<dbReference type="GO" id="GO:0008473">
    <property type="term" value="F:ornithine cyclodeaminase activity"/>
    <property type="evidence" value="ECO:0007669"/>
    <property type="project" value="UniProtKB-EC"/>
</dbReference>
<dbReference type="Gene3D" id="3.30.1780.10">
    <property type="entry name" value="ornithine cyclodeaminase, domain 1"/>
    <property type="match status" value="1"/>
</dbReference>
<dbReference type="Gene3D" id="3.40.50.720">
    <property type="entry name" value="NAD(P)-binding Rossmann-like Domain"/>
    <property type="match status" value="1"/>
</dbReference>
<dbReference type="EC" id="4.3.1.12" evidence="1"/>
<gene>
    <name evidence="1" type="ORF">JOF48_000813</name>
</gene>
<dbReference type="PANTHER" id="PTHR13812:SF19">
    <property type="entry name" value="KETIMINE REDUCTASE MU-CRYSTALLIN"/>
    <property type="match status" value="1"/>
</dbReference>
<accession>A0ABS4YT89</accession>
<dbReference type="SUPFAM" id="SSF51735">
    <property type="entry name" value="NAD(P)-binding Rossmann-fold domains"/>
    <property type="match status" value="1"/>
</dbReference>
<dbReference type="PIRSF" id="PIRSF001439">
    <property type="entry name" value="CryM"/>
    <property type="match status" value="1"/>
</dbReference>
<dbReference type="InterPro" id="IPR036291">
    <property type="entry name" value="NAD(P)-bd_dom_sf"/>
</dbReference>
<comment type="caution">
    <text evidence="1">The sequence shown here is derived from an EMBL/GenBank/DDBJ whole genome shotgun (WGS) entry which is preliminary data.</text>
</comment>
<dbReference type="RefSeq" id="WP_209677540.1">
    <property type="nucleotide sequence ID" value="NZ_JAGIOI010000001.1"/>
</dbReference>
<keyword evidence="1" id="KW-0456">Lyase</keyword>
<name>A0ABS4YT89_9MICC</name>
<organism evidence="1 2">
    <name type="scientific">Arthrobacter stackebrandtii</name>
    <dbReference type="NCBI Taxonomy" id="272161"/>
    <lineage>
        <taxon>Bacteria</taxon>
        <taxon>Bacillati</taxon>
        <taxon>Actinomycetota</taxon>
        <taxon>Actinomycetes</taxon>
        <taxon>Micrococcales</taxon>
        <taxon>Micrococcaceae</taxon>
        <taxon>Arthrobacter</taxon>
    </lineage>
</organism>
<evidence type="ECO:0000313" key="2">
    <source>
        <dbReference type="Proteomes" id="UP000711614"/>
    </source>
</evidence>
<protein>
    <submittedName>
        <fullName evidence="1">Ornithine cyclodeaminase</fullName>
        <ecNumber evidence="1">4.3.1.12</ecNumber>
    </submittedName>
</protein>
<dbReference type="EMBL" id="JAGIOI010000001">
    <property type="protein sequence ID" value="MBP2412014.1"/>
    <property type="molecule type" value="Genomic_DNA"/>
</dbReference>
<proteinExistence type="predicted"/>
<reference evidence="1 2" key="1">
    <citation type="submission" date="2021-03" db="EMBL/GenBank/DDBJ databases">
        <title>Sequencing the genomes of 1000 actinobacteria strains.</title>
        <authorList>
            <person name="Klenk H.-P."/>
        </authorList>
    </citation>
    <scope>NUCLEOTIDE SEQUENCE [LARGE SCALE GENOMIC DNA]</scope>
    <source>
        <strain evidence="1 2">DSM 16005</strain>
    </source>
</reference>
<sequence>MGLKVLSATEIRKSLSIRRSLAAQRDAFIALRHDDFVGGSLQHPGTTSDSFVFVHTGLTRGATGITCKFGVQIPSNSSAGIATVQGLVTVLDADTGVPLACMDGAEITTMRTAHGVLAAADLLARKDATEAAIIGSGAQARELALHVSEIRDITKIRIWSPTKANRERLALEVQEVTGIDVQATETCRQAVEGAQIVATATLSLAPVIDGTWLAQGATVLTLGSYEADKRELDLNTTARANLVVVDDVSKAVVNAGCVVEALNAGVLSHDQLVPVGDIWTGTAQGRRNDEQIIVFHSLGFGSQDAAAAWAVYQGALENNYGVDVPF</sequence>
<evidence type="ECO:0000313" key="1">
    <source>
        <dbReference type="EMBL" id="MBP2412014.1"/>
    </source>
</evidence>